<sequence length="223" mass="24377">MLATSRQTHRLASPDRERKTSLPTQSNVDINDSHCRSRSITLDGLRVGEQALLTTYTPEASSAKLLSQSTVLRIAVPSQSPSDSTTSPGRCPLERAATADPKLPTRQDTFQSNIIKGDDPRAVRPSESEHREQSVHSGSLELANQETTPQLQETQVPKKRRILEKVLAALRRKKLDLTESVPNELAQRIVGDAVPVQDDGILSVPSAACSFAGNRLDQQAQIQ</sequence>
<dbReference type="AlphaFoldDB" id="A0A9P6A748"/>
<reference evidence="2" key="1">
    <citation type="submission" date="2020-11" db="EMBL/GenBank/DDBJ databases">
        <authorList>
            <consortium name="DOE Joint Genome Institute"/>
            <person name="Ahrendt S."/>
            <person name="Riley R."/>
            <person name="Andreopoulos W."/>
            <person name="Labutti K."/>
            <person name="Pangilinan J."/>
            <person name="Ruiz-Duenas F.J."/>
            <person name="Barrasa J.M."/>
            <person name="Sanchez-Garcia M."/>
            <person name="Camarero S."/>
            <person name="Miyauchi S."/>
            <person name="Serrano A."/>
            <person name="Linde D."/>
            <person name="Babiker R."/>
            <person name="Drula E."/>
            <person name="Ayuso-Fernandez I."/>
            <person name="Pacheco R."/>
            <person name="Padilla G."/>
            <person name="Ferreira P."/>
            <person name="Barriuso J."/>
            <person name="Kellner H."/>
            <person name="Castanera R."/>
            <person name="Alfaro M."/>
            <person name="Ramirez L."/>
            <person name="Pisabarro A.G."/>
            <person name="Kuo A."/>
            <person name="Tritt A."/>
            <person name="Lipzen A."/>
            <person name="He G."/>
            <person name="Yan M."/>
            <person name="Ng V."/>
            <person name="Cullen D."/>
            <person name="Martin F."/>
            <person name="Rosso M.-N."/>
            <person name="Henrissat B."/>
            <person name="Hibbett D."/>
            <person name="Martinez A.T."/>
            <person name="Grigoriev I.V."/>
        </authorList>
    </citation>
    <scope>NUCLEOTIDE SEQUENCE</scope>
    <source>
        <strain evidence="2">ATCC 90797</strain>
    </source>
</reference>
<accession>A0A9P6A748</accession>
<dbReference type="EMBL" id="MU154532">
    <property type="protein sequence ID" value="KAF9499425.1"/>
    <property type="molecule type" value="Genomic_DNA"/>
</dbReference>
<dbReference type="Proteomes" id="UP000807025">
    <property type="component" value="Unassembled WGS sequence"/>
</dbReference>
<evidence type="ECO:0000313" key="2">
    <source>
        <dbReference type="EMBL" id="KAF9499425.1"/>
    </source>
</evidence>
<feature type="compositionally biased region" description="Polar residues" evidence="1">
    <location>
        <begin position="142"/>
        <end position="155"/>
    </location>
</feature>
<feature type="compositionally biased region" description="Basic and acidic residues" evidence="1">
    <location>
        <begin position="116"/>
        <end position="134"/>
    </location>
</feature>
<evidence type="ECO:0000313" key="3">
    <source>
        <dbReference type="Proteomes" id="UP000807025"/>
    </source>
</evidence>
<feature type="compositionally biased region" description="Polar residues" evidence="1">
    <location>
        <begin position="21"/>
        <end position="30"/>
    </location>
</feature>
<gene>
    <name evidence="2" type="ORF">BDN71DRAFT_181182</name>
</gene>
<protein>
    <submittedName>
        <fullName evidence="2">Uncharacterized protein</fullName>
    </submittedName>
</protein>
<comment type="caution">
    <text evidence="2">The sequence shown here is derived from an EMBL/GenBank/DDBJ whole genome shotgun (WGS) entry which is preliminary data.</text>
</comment>
<organism evidence="2 3">
    <name type="scientific">Pleurotus eryngii</name>
    <name type="common">Boletus of the steppes</name>
    <dbReference type="NCBI Taxonomy" id="5323"/>
    <lineage>
        <taxon>Eukaryota</taxon>
        <taxon>Fungi</taxon>
        <taxon>Dikarya</taxon>
        <taxon>Basidiomycota</taxon>
        <taxon>Agaricomycotina</taxon>
        <taxon>Agaricomycetes</taxon>
        <taxon>Agaricomycetidae</taxon>
        <taxon>Agaricales</taxon>
        <taxon>Pleurotineae</taxon>
        <taxon>Pleurotaceae</taxon>
        <taxon>Pleurotus</taxon>
    </lineage>
</organism>
<feature type="region of interest" description="Disordered" evidence="1">
    <location>
        <begin position="1"/>
        <end position="31"/>
    </location>
</feature>
<feature type="compositionally biased region" description="Low complexity" evidence="1">
    <location>
        <begin position="77"/>
        <end position="88"/>
    </location>
</feature>
<proteinExistence type="predicted"/>
<keyword evidence="3" id="KW-1185">Reference proteome</keyword>
<feature type="region of interest" description="Disordered" evidence="1">
    <location>
        <begin position="76"/>
        <end position="156"/>
    </location>
</feature>
<evidence type="ECO:0000256" key="1">
    <source>
        <dbReference type="SAM" id="MobiDB-lite"/>
    </source>
</evidence>
<name>A0A9P6A748_PLEER</name>